<accession>A0ABT6S276</accession>
<reference evidence="7 8" key="1">
    <citation type="submission" date="2023-05" db="EMBL/GenBank/DDBJ databases">
        <title>Draft genome sequence of Streptomyces sp. B-S-A8 isolated from a cave soil in Thailand.</title>
        <authorList>
            <person name="Chamroensaksri N."/>
            <person name="Muangham S."/>
        </authorList>
    </citation>
    <scope>NUCLEOTIDE SEQUENCE [LARGE SCALE GENOMIC DNA]</scope>
    <source>
        <strain evidence="7 8">B-S-A8</strain>
    </source>
</reference>
<keyword evidence="4" id="KW-0511">Multifunctional enzyme</keyword>
<dbReference type="PANTHER" id="PTHR43775:SF51">
    <property type="entry name" value="INACTIVE PHENOLPHTHIOCEROL SYNTHESIS POLYKETIDE SYNTHASE TYPE I PKS1-RELATED"/>
    <property type="match status" value="1"/>
</dbReference>
<evidence type="ECO:0000256" key="1">
    <source>
        <dbReference type="ARBA" id="ARBA00022450"/>
    </source>
</evidence>
<feature type="non-terminal residue" evidence="7">
    <location>
        <position position="1"/>
    </location>
</feature>
<evidence type="ECO:0000259" key="6">
    <source>
        <dbReference type="PROSITE" id="PS50075"/>
    </source>
</evidence>
<dbReference type="PROSITE" id="PS50075">
    <property type="entry name" value="CARRIER"/>
    <property type="match status" value="1"/>
</dbReference>
<evidence type="ECO:0000256" key="2">
    <source>
        <dbReference type="ARBA" id="ARBA00022553"/>
    </source>
</evidence>
<evidence type="ECO:0000313" key="7">
    <source>
        <dbReference type="EMBL" id="MDI3390796.1"/>
    </source>
</evidence>
<feature type="compositionally biased region" description="Low complexity" evidence="5">
    <location>
        <begin position="227"/>
        <end position="238"/>
    </location>
</feature>
<keyword evidence="3" id="KW-0808">Transferase</keyword>
<dbReference type="PROSITE" id="PS00012">
    <property type="entry name" value="PHOSPHOPANTETHEINE"/>
    <property type="match status" value="1"/>
</dbReference>
<dbReference type="RefSeq" id="WP_282517282.1">
    <property type="nucleotide sequence ID" value="NZ_JASCIR010000090.1"/>
</dbReference>
<gene>
    <name evidence="7" type="ORF">QIS99_32105</name>
</gene>
<dbReference type="InterPro" id="IPR020806">
    <property type="entry name" value="PKS_PP-bd"/>
</dbReference>
<name>A0ABT6S276_9ACTN</name>
<sequence>EGGMATRLDENSQARWARSGYLPVTVEQGPAMLDTALALNAPAPVATPLDLAAIRRTGGIPPLFRGLIRTPARRTIDRAEAPAEQTLEQRLAGLTQPERRRMLAELVRGVVAAVLNYPDAQAVSTDRTFQELGFDSLTAVELRNRMTAATGVKVPATLVYDHPTPAALAAHLLAELTPDPTFSESALRTEIARIEEFLEGSVSTEGEKSLAAHHLQDLLARWGGGPTTAAAPADSAGAGPDGADEFDLDSATDDDLFHLVDANRKD</sequence>
<dbReference type="InterPro" id="IPR009081">
    <property type="entry name" value="PP-bd_ACP"/>
</dbReference>
<keyword evidence="2" id="KW-0597">Phosphoprotein</keyword>
<protein>
    <submittedName>
        <fullName evidence="7">Phosphopantetheine-binding protein</fullName>
    </submittedName>
</protein>
<keyword evidence="8" id="KW-1185">Reference proteome</keyword>
<dbReference type="SMART" id="SM00823">
    <property type="entry name" value="PKS_PP"/>
    <property type="match status" value="1"/>
</dbReference>
<dbReference type="EMBL" id="JASCIR010000090">
    <property type="protein sequence ID" value="MDI3390796.1"/>
    <property type="molecule type" value="Genomic_DNA"/>
</dbReference>
<dbReference type="SUPFAM" id="SSF47336">
    <property type="entry name" value="ACP-like"/>
    <property type="match status" value="1"/>
</dbReference>
<dbReference type="Gene3D" id="3.40.50.720">
    <property type="entry name" value="NAD(P)-binding Rossmann-like Domain"/>
    <property type="match status" value="1"/>
</dbReference>
<evidence type="ECO:0000256" key="4">
    <source>
        <dbReference type="ARBA" id="ARBA00023268"/>
    </source>
</evidence>
<dbReference type="Gene3D" id="1.10.1200.10">
    <property type="entry name" value="ACP-like"/>
    <property type="match status" value="1"/>
</dbReference>
<dbReference type="PANTHER" id="PTHR43775">
    <property type="entry name" value="FATTY ACID SYNTHASE"/>
    <property type="match status" value="1"/>
</dbReference>
<dbReference type="Proteomes" id="UP001224661">
    <property type="component" value="Unassembled WGS sequence"/>
</dbReference>
<evidence type="ECO:0000313" key="8">
    <source>
        <dbReference type="Proteomes" id="UP001224661"/>
    </source>
</evidence>
<keyword evidence="1" id="KW-0596">Phosphopantetheine</keyword>
<dbReference type="InterPro" id="IPR036736">
    <property type="entry name" value="ACP-like_sf"/>
</dbReference>
<dbReference type="SMART" id="SM01294">
    <property type="entry name" value="PKS_PP_betabranch"/>
    <property type="match status" value="1"/>
</dbReference>
<proteinExistence type="predicted"/>
<feature type="region of interest" description="Disordered" evidence="5">
    <location>
        <begin position="223"/>
        <end position="250"/>
    </location>
</feature>
<dbReference type="InterPro" id="IPR050091">
    <property type="entry name" value="PKS_NRPS_Biosynth_Enz"/>
</dbReference>
<evidence type="ECO:0000256" key="5">
    <source>
        <dbReference type="SAM" id="MobiDB-lite"/>
    </source>
</evidence>
<dbReference type="Pfam" id="PF00550">
    <property type="entry name" value="PP-binding"/>
    <property type="match status" value="1"/>
</dbReference>
<comment type="caution">
    <text evidence="7">The sequence shown here is derived from an EMBL/GenBank/DDBJ whole genome shotgun (WGS) entry which is preliminary data.</text>
</comment>
<evidence type="ECO:0000256" key="3">
    <source>
        <dbReference type="ARBA" id="ARBA00022679"/>
    </source>
</evidence>
<organism evidence="7 8">
    <name type="scientific">Streptomyces solicavernae</name>
    <dbReference type="NCBI Taxonomy" id="3043614"/>
    <lineage>
        <taxon>Bacteria</taxon>
        <taxon>Bacillati</taxon>
        <taxon>Actinomycetota</taxon>
        <taxon>Actinomycetes</taxon>
        <taxon>Kitasatosporales</taxon>
        <taxon>Streptomycetaceae</taxon>
        <taxon>Streptomyces</taxon>
    </lineage>
</organism>
<feature type="domain" description="Carrier" evidence="6">
    <location>
        <begin position="101"/>
        <end position="176"/>
    </location>
</feature>
<dbReference type="InterPro" id="IPR006162">
    <property type="entry name" value="Ppantetheine_attach_site"/>
</dbReference>